<evidence type="ECO:0000313" key="2">
    <source>
        <dbReference type="Proteomes" id="UP000308600"/>
    </source>
</evidence>
<name>A0ACD2ZXH7_9AGAR</name>
<dbReference type="EMBL" id="ML209655">
    <property type="protein sequence ID" value="TFK58090.1"/>
    <property type="molecule type" value="Genomic_DNA"/>
</dbReference>
<keyword evidence="2" id="KW-1185">Reference proteome</keyword>
<accession>A0ACD2ZXH7</accession>
<evidence type="ECO:0000313" key="1">
    <source>
        <dbReference type="EMBL" id="TFK58090.1"/>
    </source>
</evidence>
<reference evidence="1 2" key="1">
    <citation type="journal article" date="2019" name="Nat. Ecol. Evol.">
        <title>Megaphylogeny resolves global patterns of mushroom evolution.</title>
        <authorList>
            <person name="Varga T."/>
            <person name="Krizsan K."/>
            <person name="Foldi C."/>
            <person name="Dima B."/>
            <person name="Sanchez-Garcia M."/>
            <person name="Sanchez-Ramirez S."/>
            <person name="Szollosi G.J."/>
            <person name="Szarkandi J.G."/>
            <person name="Papp V."/>
            <person name="Albert L."/>
            <person name="Andreopoulos W."/>
            <person name="Angelini C."/>
            <person name="Antonin V."/>
            <person name="Barry K.W."/>
            <person name="Bougher N.L."/>
            <person name="Buchanan P."/>
            <person name="Buyck B."/>
            <person name="Bense V."/>
            <person name="Catcheside P."/>
            <person name="Chovatia M."/>
            <person name="Cooper J."/>
            <person name="Damon W."/>
            <person name="Desjardin D."/>
            <person name="Finy P."/>
            <person name="Geml J."/>
            <person name="Haridas S."/>
            <person name="Hughes K."/>
            <person name="Justo A."/>
            <person name="Karasinski D."/>
            <person name="Kautmanova I."/>
            <person name="Kiss B."/>
            <person name="Kocsube S."/>
            <person name="Kotiranta H."/>
            <person name="LaButti K.M."/>
            <person name="Lechner B.E."/>
            <person name="Liimatainen K."/>
            <person name="Lipzen A."/>
            <person name="Lukacs Z."/>
            <person name="Mihaltcheva S."/>
            <person name="Morgado L.N."/>
            <person name="Niskanen T."/>
            <person name="Noordeloos M.E."/>
            <person name="Ohm R.A."/>
            <person name="Ortiz-Santana B."/>
            <person name="Ovrebo C."/>
            <person name="Racz N."/>
            <person name="Riley R."/>
            <person name="Savchenko A."/>
            <person name="Shiryaev A."/>
            <person name="Soop K."/>
            <person name="Spirin V."/>
            <person name="Szebenyi C."/>
            <person name="Tomsovsky M."/>
            <person name="Tulloss R.E."/>
            <person name="Uehling J."/>
            <person name="Grigoriev I.V."/>
            <person name="Vagvolgyi C."/>
            <person name="Papp T."/>
            <person name="Martin F.M."/>
            <person name="Miettinen O."/>
            <person name="Hibbett D.S."/>
            <person name="Nagy L.G."/>
        </authorList>
    </citation>
    <scope>NUCLEOTIDE SEQUENCE [LARGE SCALE GENOMIC DNA]</scope>
    <source>
        <strain evidence="1 2">NL-1719</strain>
    </source>
</reference>
<organism evidence="1 2">
    <name type="scientific">Pluteus cervinus</name>
    <dbReference type="NCBI Taxonomy" id="181527"/>
    <lineage>
        <taxon>Eukaryota</taxon>
        <taxon>Fungi</taxon>
        <taxon>Dikarya</taxon>
        <taxon>Basidiomycota</taxon>
        <taxon>Agaricomycotina</taxon>
        <taxon>Agaricomycetes</taxon>
        <taxon>Agaricomycetidae</taxon>
        <taxon>Agaricales</taxon>
        <taxon>Pluteineae</taxon>
        <taxon>Pluteaceae</taxon>
        <taxon>Pluteus</taxon>
    </lineage>
</organism>
<proteinExistence type="predicted"/>
<sequence length="510" mass="56466">MADSNLPDFVYGPLLPKSSLNVFDFLTFPIPPEEKAPKIIHQENLFLAEPSIVDDAAKALVLRQIPMPKKMDVDLLKCQSTQVEELGCGSFACPIKGGSTIKLPFWVFDFWAQAHAVKDGQETWKDAYEWMRHQEGQYGAGITALRRLPWNAQLTNFGGDSSLTLAGYCIPQNWLNSTHVDQQLTILRTQMLGNQDVTIIDTHIVTKLIQVYRSGMDPGLEKKSTGHLRNLAQKLVGNPVARLGMVLTVHLSSGSAQLPSEAHQSNHWVAAVISMDAQKVYYGDSLHNPPPGELVDVINWWLGLVDNTKTPFEFDTLACTLQSDGDSCSILAINSLSHYFIPTVIALLPDDDPVACRNARIHAMVEVCDQAKFNEAVTISPRLQSMTNTSIPTPPSLTLPASKPFLPVPGNMTKYRQSVLAGGKAGNEPEKDVEQKSKQPVPKIKKGSKPKNITKSHQPNVKAEPPPQTEPVDLRSAIPTRKRKRDIENDDEEPSENEIVQNLNRADWLI</sequence>
<dbReference type="Proteomes" id="UP000308600">
    <property type="component" value="Unassembled WGS sequence"/>
</dbReference>
<gene>
    <name evidence="1" type="ORF">BDN72DRAFT_907092</name>
</gene>
<protein>
    <submittedName>
        <fullName evidence="1">Uncharacterized protein</fullName>
    </submittedName>
</protein>